<proteinExistence type="predicted"/>
<organism evidence="5 6">
    <name type="scientific">Spirulina subsalsa FACHB-351</name>
    <dbReference type="NCBI Taxonomy" id="234711"/>
    <lineage>
        <taxon>Bacteria</taxon>
        <taxon>Bacillati</taxon>
        <taxon>Cyanobacteriota</taxon>
        <taxon>Cyanophyceae</taxon>
        <taxon>Spirulinales</taxon>
        <taxon>Spirulinaceae</taxon>
        <taxon>Spirulina</taxon>
    </lineage>
</organism>
<dbReference type="InterPro" id="IPR011006">
    <property type="entry name" value="CheY-like_superfamily"/>
</dbReference>
<dbReference type="SUPFAM" id="SSF52172">
    <property type="entry name" value="CheY-like"/>
    <property type="match status" value="1"/>
</dbReference>
<dbReference type="PANTHER" id="PTHR44591:SF23">
    <property type="entry name" value="CHEY SUBFAMILY"/>
    <property type="match status" value="1"/>
</dbReference>
<dbReference type="PROSITE" id="PS50110">
    <property type="entry name" value="RESPONSE_REGULATORY"/>
    <property type="match status" value="1"/>
</dbReference>
<sequence length="460" mass="51420">MKSRFPNSIVLNKTRSDVEQLTEEHQPQKHRNPPNTPMHGEQPTPNNLESILGIYHKQQFTGRLDVEVSPGQQWSLYLTLGRFSWATGGIHPTRRWRRQMIRNDLLSSASKVRLRQNDRFECWDYQVLTLLAQRRIANGEQVIAVIRGTVTEVLFEILQATQLATLSQVAARSPDKGGESNPSNSNESEEIIKIVPALGVRPSNTDTGILPRNWTLEIQPALDMTQKVWEHWAKSGLALCSPNLAPVLTQQEKLQEKTSAQVYKHLVELVNGKRTLQDLAVLTKKDLLSLTRSLLPYLRAHYIGLVEIADLPQPNLNIANAARPAAEKPLSPEQDLVVCVDDSPQVCQMMEELLTSAGYKCITVQQAVEALPIILKSKPALIFLDLMMPIASGYEICTQIRRVSLLKETPVIILTGNDGIVDRVRAKIVGATDFLAKPIDSEKVLGVLRKHTKTANMVES</sequence>
<evidence type="ECO:0000256" key="1">
    <source>
        <dbReference type="ARBA" id="ARBA00022553"/>
    </source>
</evidence>
<dbReference type="EMBL" id="JAIHOM010000136">
    <property type="protein sequence ID" value="MCW6038434.1"/>
    <property type="molecule type" value="Genomic_DNA"/>
</dbReference>
<dbReference type="InterPro" id="IPR024186">
    <property type="entry name" value="Sig_transdc_resp-reg_PatA"/>
</dbReference>
<dbReference type="InterPro" id="IPR025497">
    <property type="entry name" value="PatA-like_N"/>
</dbReference>
<feature type="compositionally biased region" description="Basic and acidic residues" evidence="3">
    <location>
        <begin position="14"/>
        <end position="27"/>
    </location>
</feature>
<feature type="modified residue" description="4-aspartylphosphate" evidence="2">
    <location>
        <position position="385"/>
    </location>
</feature>
<feature type="domain" description="Response regulatory" evidence="4">
    <location>
        <begin position="336"/>
        <end position="452"/>
    </location>
</feature>
<feature type="region of interest" description="Disordered" evidence="3">
    <location>
        <begin position="1"/>
        <end position="48"/>
    </location>
</feature>
<dbReference type="Gene3D" id="3.40.50.2300">
    <property type="match status" value="1"/>
</dbReference>
<dbReference type="InterPro" id="IPR050595">
    <property type="entry name" value="Bact_response_regulator"/>
</dbReference>
<accession>A0ABT3LAB5</accession>
<evidence type="ECO:0000256" key="3">
    <source>
        <dbReference type="SAM" id="MobiDB-lite"/>
    </source>
</evidence>
<evidence type="ECO:0000313" key="5">
    <source>
        <dbReference type="EMBL" id="MCW6038434.1"/>
    </source>
</evidence>
<dbReference type="Proteomes" id="UP001526426">
    <property type="component" value="Unassembled WGS sequence"/>
</dbReference>
<protein>
    <submittedName>
        <fullName evidence="5">Response regulator</fullName>
    </submittedName>
</protein>
<dbReference type="PANTHER" id="PTHR44591">
    <property type="entry name" value="STRESS RESPONSE REGULATOR PROTEIN 1"/>
    <property type="match status" value="1"/>
</dbReference>
<keyword evidence="6" id="KW-1185">Reference proteome</keyword>
<dbReference type="Pfam" id="PF00072">
    <property type="entry name" value="Response_reg"/>
    <property type="match status" value="1"/>
</dbReference>
<evidence type="ECO:0000259" key="4">
    <source>
        <dbReference type="PROSITE" id="PS50110"/>
    </source>
</evidence>
<evidence type="ECO:0000313" key="6">
    <source>
        <dbReference type="Proteomes" id="UP001526426"/>
    </source>
</evidence>
<dbReference type="InterPro" id="IPR001789">
    <property type="entry name" value="Sig_transdc_resp-reg_receiver"/>
</dbReference>
<reference evidence="5 6" key="1">
    <citation type="submission" date="2021-08" db="EMBL/GenBank/DDBJ databases">
        <title>Draft genome sequence of Spirulina subsalsa with high tolerance to salinity and hype-accumulation of phycocyanin.</title>
        <authorList>
            <person name="Pei H."/>
            <person name="Jiang L."/>
        </authorList>
    </citation>
    <scope>NUCLEOTIDE SEQUENCE [LARGE SCALE GENOMIC DNA]</scope>
    <source>
        <strain evidence="5 6">FACHB-351</strain>
    </source>
</reference>
<evidence type="ECO:0000256" key="2">
    <source>
        <dbReference type="PROSITE-ProRule" id="PRU00169"/>
    </source>
</evidence>
<name>A0ABT3LAB5_9CYAN</name>
<dbReference type="Pfam" id="PF14332">
    <property type="entry name" value="DUF4388"/>
    <property type="match status" value="1"/>
</dbReference>
<dbReference type="PIRSF" id="PIRSF005897">
    <property type="entry name" value="RR_PatA"/>
    <property type="match status" value="1"/>
</dbReference>
<comment type="caution">
    <text evidence="5">The sequence shown here is derived from an EMBL/GenBank/DDBJ whole genome shotgun (WGS) entry which is preliminary data.</text>
</comment>
<gene>
    <name evidence="5" type="ORF">K4A83_19460</name>
</gene>
<feature type="compositionally biased region" description="Polar residues" evidence="3">
    <location>
        <begin position="1"/>
        <end position="13"/>
    </location>
</feature>
<dbReference type="SMART" id="SM00448">
    <property type="entry name" value="REC"/>
    <property type="match status" value="1"/>
</dbReference>
<keyword evidence="1 2" id="KW-0597">Phosphoprotein</keyword>